<evidence type="ECO:0000313" key="3">
    <source>
        <dbReference type="Proteomes" id="UP001164472"/>
    </source>
</evidence>
<dbReference type="Proteomes" id="UP001164472">
    <property type="component" value="Chromosome"/>
</dbReference>
<keyword evidence="3" id="KW-1185">Reference proteome</keyword>
<evidence type="ECO:0000259" key="1">
    <source>
        <dbReference type="Pfam" id="PF00497"/>
    </source>
</evidence>
<gene>
    <name evidence="2" type="ORF">NNL22_00410</name>
</gene>
<accession>A0A9E8HI47</accession>
<protein>
    <submittedName>
        <fullName evidence="2">Transporter substrate-binding domain-containing protein</fullName>
    </submittedName>
</protein>
<dbReference type="RefSeq" id="WP_251811093.1">
    <property type="nucleotide sequence ID" value="NZ_CP101527.1"/>
</dbReference>
<dbReference type="KEGG" id="asem:NNL22_00410"/>
<dbReference type="Gene3D" id="3.40.190.10">
    <property type="entry name" value="Periplasmic binding protein-like II"/>
    <property type="match status" value="2"/>
</dbReference>
<proteinExistence type="predicted"/>
<dbReference type="Pfam" id="PF00497">
    <property type="entry name" value="SBP_bac_3"/>
    <property type="match status" value="1"/>
</dbReference>
<reference evidence="2" key="1">
    <citation type="submission" date="2022-07" db="EMBL/GenBank/DDBJ databases">
        <title>Alkalimarinus sp. nov., isolated from gut of a Alitta virens.</title>
        <authorList>
            <person name="Yang A.I."/>
            <person name="Shin N.-R."/>
        </authorList>
    </citation>
    <scope>NUCLEOTIDE SEQUENCE</scope>
    <source>
        <strain evidence="2">FA028</strain>
    </source>
</reference>
<feature type="domain" description="Solute-binding protein family 3/N-terminal" evidence="1">
    <location>
        <begin position="37"/>
        <end position="260"/>
    </location>
</feature>
<organism evidence="2 3">
    <name type="scientific">Alkalimarinus sediminis</name>
    <dbReference type="NCBI Taxonomy" id="1632866"/>
    <lineage>
        <taxon>Bacteria</taxon>
        <taxon>Pseudomonadati</taxon>
        <taxon>Pseudomonadota</taxon>
        <taxon>Gammaproteobacteria</taxon>
        <taxon>Alteromonadales</taxon>
        <taxon>Alteromonadaceae</taxon>
        <taxon>Alkalimarinus</taxon>
    </lineage>
</organism>
<dbReference type="InterPro" id="IPR001638">
    <property type="entry name" value="Solute-binding_3/MltF_N"/>
</dbReference>
<name>A0A9E8HI47_9ALTE</name>
<dbReference type="EMBL" id="CP101527">
    <property type="protein sequence ID" value="UZW75103.1"/>
    <property type="molecule type" value="Genomic_DNA"/>
</dbReference>
<evidence type="ECO:0000313" key="2">
    <source>
        <dbReference type="EMBL" id="UZW75103.1"/>
    </source>
</evidence>
<dbReference type="AlphaFoldDB" id="A0A9E8HI47"/>
<dbReference type="SUPFAM" id="SSF53850">
    <property type="entry name" value="Periplasmic binding protein-like II"/>
    <property type="match status" value="1"/>
</dbReference>
<sequence>MILSQFKLYLIRSVLLIIVGMTVSVVQAETVIKVGGYEFPPFVYSKNMERAHGATIDMIASLNQVQDEYHFEYFPTSSKRRYMDFAAGRYDLIMFENIEWGWQEQAVEQSKVFMKGGEVYIAYNRPDRDQHFFDDMANRRMVGILGYHYGFTDFNADENYLAEHFNVLLSTDHLRSIRLILADRPELAEIAVVTRSFLRQYLIDNPEHEKQLLISDKFDQVYQHRILVRDNASITVDKVNQLIKKLEVEGVLDTVRARYGLDGI</sequence>